<dbReference type="InterPro" id="IPR004380">
    <property type="entry name" value="Asp_race"/>
</dbReference>
<dbReference type="Pfam" id="PF01177">
    <property type="entry name" value="Asp_Glu_race"/>
    <property type="match status" value="1"/>
</dbReference>
<evidence type="ECO:0000313" key="4">
    <source>
        <dbReference type="Proteomes" id="UP001213681"/>
    </source>
</evidence>
<dbReference type="NCBIfam" id="TIGR00035">
    <property type="entry name" value="asp_race"/>
    <property type="match status" value="1"/>
</dbReference>
<dbReference type="InterPro" id="IPR015942">
    <property type="entry name" value="Asp/Glu/hydantoin_racemase"/>
</dbReference>
<protein>
    <submittedName>
        <fullName evidence="3">Aspartate racemase</fullName>
    </submittedName>
</protein>
<sequence length="229" mass="25069">MKTIGIIGGLAWPSTITYYQNINRLISEKLGPLHCAKLIIVQINFDQITKWINSEQWEKVAEALLSLARQLERGGADFIVVACNTVHKVVPAIQDQIPLPILHIVDAASGKIRELGFSRVGLIGSALTMTDDYFAGRLAKYQIEALLPSEGDQKMIHHALETELAPGIFLPETRARFKEAIGRLIERGAEAIVLGCTEFGKLVQADDSSVPLIDTAKVHSEMAAKMALS</sequence>
<keyword evidence="2" id="KW-0413">Isomerase</keyword>
<dbReference type="GeneID" id="81600991"/>
<evidence type="ECO:0000256" key="2">
    <source>
        <dbReference type="ARBA" id="ARBA00023235"/>
    </source>
</evidence>
<dbReference type="PANTHER" id="PTHR21198">
    <property type="entry name" value="GLUTAMATE RACEMASE"/>
    <property type="match status" value="1"/>
</dbReference>
<reference evidence="3" key="1">
    <citation type="submission" date="2022-12" db="EMBL/GenBank/DDBJ databases">
        <authorList>
            <person name="Petersen C."/>
        </authorList>
    </citation>
    <scope>NUCLEOTIDE SEQUENCE</scope>
    <source>
        <strain evidence="3">IBT 16125</strain>
    </source>
</reference>
<dbReference type="EMBL" id="JAPVEA010000007">
    <property type="protein sequence ID" value="KAJ5443494.1"/>
    <property type="molecule type" value="Genomic_DNA"/>
</dbReference>
<organism evidence="3 4">
    <name type="scientific">Penicillium daleae</name>
    <dbReference type="NCBI Taxonomy" id="63821"/>
    <lineage>
        <taxon>Eukaryota</taxon>
        <taxon>Fungi</taxon>
        <taxon>Dikarya</taxon>
        <taxon>Ascomycota</taxon>
        <taxon>Pezizomycotina</taxon>
        <taxon>Eurotiomycetes</taxon>
        <taxon>Eurotiomycetidae</taxon>
        <taxon>Eurotiales</taxon>
        <taxon>Aspergillaceae</taxon>
        <taxon>Penicillium</taxon>
    </lineage>
</organism>
<dbReference type="GO" id="GO:0047661">
    <property type="term" value="F:amino-acid racemase activity"/>
    <property type="evidence" value="ECO:0007669"/>
    <property type="project" value="InterPro"/>
</dbReference>
<dbReference type="RefSeq" id="XP_056763574.1">
    <property type="nucleotide sequence ID" value="XM_056910748.1"/>
</dbReference>
<dbReference type="Gene3D" id="3.40.50.1860">
    <property type="match status" value="2"/>
</dbReference>
<evidence type="ECO:0000313" key="3">
    <source>
        <dbReference type="EMBL" id="KAJ5443494.1"/>
    </source>
</evidence>
<dbReference type="PANTHER" id="PTHR21198:SF7">
    <property type="entry name" value="ASPARTATE-GLUTAMATE RACEMASE FAMILY"/>
    <property type="match status" value="1"/>
</dbReference>
<keyword evidence="4" id="KW-1185">Reference proteome</keyword>
<comment type="similarity">
    <text evidence="1">Belongs to the aspartate/glutamate racemases family.</text>
</comment>
<dbReference type="Proteomes" id="UP001213681">
    <property type="component" value="Unassembled WGS sequence"/>
</dbReference>
<dbReference type="AlphaFoldDB" id="A0AAD6C159"/>
<comment type="caution">
    <text evidence="3">The sequence shown here is derived from an EMBL/GenBank/DDBJ whole genome shotgun (WGS) entry which is preliminary data.</text>
</comment>
<evidence type="ECO:0000256" key="1">
    <source>
        <dbReference type="ARBA" id="ARBA00007847"/>
    </source>
</evidence>
<accession>A0AAD6C159</accession>
<dbReference type="InterPro" id="IPR001920">
    <property type="entry name" value="Asp/Glu_race"/>
</dbReference>
<proteinExistence type="inferred from homology"/>
<reference evidence="3" key="2">
    <citation type="journal article" date="2023" name="IMA Fungus">
        <title>Comparative genomic study of the Penicillium genus elucidates a diverse pangenome and 15 lateral gene transfer events.</title>
        <authorList>
            <person name="Petersen C."/>
            <person name="Sorensen T."/>
            <person name="Nielsen M.R."/>
            <person name="Sondergaard T.E."/>
            <person name="Sorensen J.L."/>
            <person name="Fitzpatrick D.A."/>
            <person name="Frisvad J.C."/>
            <person name="Nielsen K.L."/>
        </authorList>
    </citation>
    <scope>NUCLEOTIDE SEQUENCE</scope>
    <source>
        <strain evidence="3">IBT 16125</strain>
    </source>
</reference>
<dbReference type="SUPFAM" id="SSF53681">
    <property type="entry name" value="Aspartate/glutamate racemase"/>
    <property type="match status" value="2"/>
</dbReference>
<name>A0AAD6C159_9EURO</name>
<gene>
    <name evidence="3" type="ORF">N7458_007366</name>
</gene>